<dbReference type="NCBIfam" id="TIGR03824">
    <property type="entry name" value="FlgM_jcvi"/>
    <property type="match status" value="1"/>
</dbReference>
<evidence type="ECO:0000256" key="2">
    <source>
        <dbReference type="ARBA" id="ARBA00017823"/>
    </source>
</evidence>
<dbReference type="AlphaFoldDB" id="A0A238YGB0"/>
<evidence type="ECO:0000313" key="10">
    <source>
        <dbReference type="EMBL" id="SNR70286.1"/>
    </source>
</evidence>
<proteinExistence type="inferred from homology"/>
<dbReference type="InterPro" id="IPR007412">
    <property type="entry name" value="FlgM"/>
</dbReference>
<keyword evidence="11" id="KW-1185">Reference proteome</keyword>
<dbReference type="InterPro" id="IPR031316">
    <property type="entry name" value="FlgM_C"/>
</dbReference>
<evidence type="ECO:0000256" key="1">
    <source>
        <dbReference type="ARBA" id="ARBA00005322"/>
    </source>
</evidence>
<comment type="similarity">
    <text evidence="1">Belongs to the FlgM family.</text>
</comment>
<evidence type="ECO:0000256" key="3">
    <source>
        <dbReference type="ARBA" id="ARBA00022491"/>
    </source>
</evidence>
<protein>
    <recommendedName>
        <fullName evidence="2">Negative regulator of flagellin synthesis</fullName>
    </recommendedName>
    <alternativeName>
        <fullName evidence="8">Anti-sigma-28 factor</fullName>
    </alternativeName>
</protein>
<keyword evidence="4" id="KW-1005">Bacterial flagellum biogenesis</keyword>
<evidence type="ECO:0000256" key="6">
    <source>
        <dbReference type="ARBA" id="ARBA00023163"/>
    </source>
</evidence>
<evidence type="ECO:0000256" key="5">
    <source>
        <dbReference type="ARBA" id="ARBA00023015"/>
    </source>
</evidence>
<dbReference type="OrthoDB" id="15397at2"/>
<evidence type="ECO:0000256" key="8">
    <source>
        <dbReference type="ARBA" id="ARBA00030117"/>
    </source>
</evidence>
<dbReference type="RefSeq" id="WP_089322681.1">
    <property type="nucleotide sequence ID" value="NZ_FZOB01000003.1"/>
</dbReference>
<reference evidence="11" key="1">
    <citation type="submission" date="2017-06" db="EMBL/GenBank/DDBJ databases">
        <authorList>
            <person name="Varghese N."/>
            <person name="Submissions S."/>
        </authorList>
    </citation>
    <scope>NUCLEOTIDE SEQUENCE [LARGE SCALE GENOMIC DNA]</scope>
    <source>
        <strain evidence="11">DSM 15668</strain>
    </source>
</reference>
<organism evidence="10 11">
    <name type="scientific">Desulfurobacterium atlanticum</name>
    <dbReference type="NCBI Taxonomy" id="240169"/>
    <lineage>
        <taxon>Bacteria</taxon>
        <taxon>Pseudomonadati</taxon>
        <taxon>Aquificota</taxon>
        <taxon>Aquificia</taxon>
        <taxon>Desulfurobacteriales</taxon>
        <taxon>Desulfurobacteriaceae</taxon>
        <taxon>Desulfurobacterium</taxon>
    </lineage>
</organism>
<evidence type="ECO:0000256" key="4">
    <source>
        <dbReference type="ARBA" id="ARBA00022795"/>
    </source>
</evidence>
<evidence type="ECO:0000313" key="11">
    <source>
        <dbReference type="Proteomes" id="UP000198405"/>
    </source>
</evidence>
<keyword evidence="6" id="KW-0804">Transcription</keyword>
<dbReference type="Proteomes" id="UP000198405">
    <property type="component" value="Unassembled WGS sequence"/>
</dbReference>
<gene>
    <name evidence="10" type="ORF">SAMN06265340_103136</name>
</gene>
<dbReference type="Pfam" id="PF04316">
    <property type="entry name" value="FlgM"/>
    <property type="match status" value="1"/>
</dbReference>
<name>A0A238YGB0_9BACT</name>
<dbReference type="GO" id="GO:0044781">
    <property type="term" value="P:bacterial-type flagellum organization"/>
    <property type="evidence" value="ECO:0007669"/>
    <property type="project" value="UniProtKB-KW"/>
</dbReference>
<evidence type="ECO:0000256" key="7">
    <source>
        <dbReference type="ARBA" id="ARBA00024739"/>
    </source>
</evidence>
<dbReference type="GO" id="GO:0045892">
    <property type="term" value="P:negative regulation of DNA-templated transcription"/>
    <property type="evidence" value="ECO:0007669"/>
    <property type="project" value="InterPro"/>
</dbReference>
<feature type="domain" description="Anti-sigma-28 factor FlgM C-terminal" evidence="9">
    <location>
        <begin position="38"/>
        <end position="90"/>
    </location>
</feature>
<sequence>MKIERFQQNFVDISDVKQKQLRNRERNGKLKGNTVQESVSLSSEGVNVELQIKEQVALKKVDSEKVDQIKQAIASGDYSVDVHKISDSIIKEILGL</sequence>
<dbReference type="InterPro" id="IPR035890">
    <property type="entry name" value="Anti-sigma-28_factor_FlgM_sf"/>
</dbReference>
<comment type="function">
    <text evidence="7">Responsible for the coupling of flagellin expression to flagellar assembly by preventing expression of the flagellin genes when a component of the middle class of proteins is defective. It negatively regulates flagellar genes by inhibiting the activity of FliA by directly binding to FliA.</text>
</comment>
<dbReference type="SUPFAM" id="SSF101498">
    <property type="entry name" value="Anti-sigma factor FlgM"/>
    <property type="match status" value="1"/>
</dbReference>
<keyword evidence="3" id="KW-0678">Repressor</keyword>
<evidence type="ECO:0000259" key="9">
    <source>
        <dbReference type="Pfam" id="PF04316"/>
    </source>
</evidence>
<dbReference type="EMBL" id="FZOB01000003">
    <property type="protein sequence ID" value="SNR70286.1"/>
    <property type="molecule type" value="Genomic_DNA"/>
</dbReference>
<accession>A0A238YGB0</accession>
<keyword evidence="5" id="KW-0805">Transcription regulation</keyword>